<feature type="transmembrane region" description="Helical" evidence="7">
    <location>
        <begin position="35"/>
        <end position="54"/>
    </location>
</feature>
<keyword evidence="2" id="KW-1003">Cell membrane</keyword>
<dbReference type="GO" id="GO:0004888">
    <property type="term" value="F:transmembrane signaling receptor activity"/>
    <property type="evidence" value="ECO:0007669"/>
    <property type="project" value="InterPro"/>
</dbReference>
<dbReference type="PRINTS" id="PR00260">
    <property type="entry name" value="CHEMTRNSDUCR"/>
</dbReference>
<dbReference type="Pfam" id="PF00015">
    <property type="entry name" value="MCPsignal"/>
    <property type="match status" value="1"/>
</dbReference>
<protein>
    <submittedName>
        <fullName evidence="11">Methyl-accepting chemotaxis sensory transducer</fullName>
    </submittedName>
</protein>
<keyword evidence="7" id="KW-1133">Transmembrane helix</keyword>
<sequence>MNSSSLSKASYASAITAGLAVVMVVMEILGGVRSLPVIGIAFLVILGGLVGVFFQRKLSQELVRTRNICQRVDAGDFEARLINLKEGGEIGALQKAINDMVDRCDAYVRESAACLEYVAQNKYFRKIAEKGMVGSFLHASRQVNTATDTMARKVANFTAVADDFEKNMNNVVETVASASTELQSTAQGMEHTASETSSQATRVAAAAEEASSNVQTVASAAEELSSSISEISRQVSQSTQIAGTAVAEVDGTNAKIQGLAEAANKIGEVVALITDIADQTNLLALNATIEAARAGEAGKGFAVVASEVKNLANQTAKATEEIGAQIGGIQGATREAVEAMGSIGKVIGEMNEIAGAIAAAVEEQGAATQEIARNVEQASNGTTEVTSNISSVTQAASESGHAAGQVLEAASELSQQSERLRSEMGKFVIEMRKAI</sequence>
<dbReference type="InterPro" id="IPR004090">
    <property type="entry name" value="Chemotax_Me-accpt_rcpt"/>
</dbReference>
<evidence type="ECO:0000259" key="8">
    <source>
        <dbReference type="PROSITE" id="PS50111"/>
    </source>
</evidence>
<dbReference type="SUPFAM" id="SSF58104">
    <property type="entry name" value="Methyl-accepting chemotaxis protein (MCP) signaling domain"/>
    <property type="match status" value="1"/>
</dbReference>
<dbReference type="PROSITE" id="PS50192">
    <property type="entry name" value="T_SNARE"/>
    <property type="match status" value="1"/>
</dbReference>
<dbReference type="GO" id="GO:0006935">
    <property type="term" value="P:chemotaxis"/>
    <property type="evidence" value="ECO:0007669"/>
    <property type="project" value="InterPro"/>
</dbReference>
<dbReference type="PANTHER" id="PTHR32089:SF112">
    <property type="entry name" value="LYSOZYME-LIKE PROTEIN-RELATED"/>
    <property type="match status" value="1"/>
</dbReference>
<evidence type="ECO:0000256" key="6">
    <source>
        <dbReference type="SAM" id="MobiDB-lite"/>
    </source>
</evidence>
<feature type="region of interest" description="Disordered" evidence="6">
    <location>
        <begin position="378"/>
        <end position="397"/>
    </location>
</feature>
<dbReference type="InterPro" id="IPR004089">
    <property type="entry name" value="MCPsignal_dom"/>
</dbReference>
<comment type="caution">
    <text evidence="11">The sequence shown here is derived from an EMBL/GenBank/DDBJ whole genome shotgun (WGS) entry which is preliminary data.</text>
</comment>
<dbReference type="PROSITE" id="PS50885">
    <property type="entry name" value="HAMP"/>
    <property type="match status" value="1"/>
</dbReference>
<evidence type="ECO:0000256" key="1">
    <source>
        <dbReference type="ARBA" id="ARBA00004429"/>
    </source>
</evidence>
<keyword evidence="3 5" id="KW-0807">Transducer</keyword>
<comment type="similarity">
    <text evidence="4">Belongs to the methyl-accepting chemotaxis (MCP) protein family.</text>
</comment>
<dbReference type="Gene3D" id="1.10.287.950">
    <property type="entry name" value="Methyl-accepting chemotaxis protein"/>
    <property type="match status" value="1"/>
</dbReference>
<evidence type="ECO:0000256" key="4">
    <source>
        <dbReference type="ARBA" id="ARBA00029447"/>
    </source>
</evidence>
<feature type="domain" description="T-SNARE coiled-coil homology" evidence="9">
    <location>
        <begin position="330"/>
        <end position="392"/>
    </location>
</feature>
<reference evidence="11 12" key="1">
    <citation type="submission" date="2019-03" db="EMBL/GenBank/DDBJ databases">
        <title>Genomic Encyclopedia of Type Strains, Phase IV (KMG-IV): sequencing the most valuable type-strain genomes for metagenomic binning, comparative biology and taxonomic classification.</title>
        <authorList>
            <person name="Goeker M."/>
        </authorList>
    </citation>
    <scope>NUCLEOTIDE SEQUENCE [LARGE SCALE GENOMIC DNA]</scope>
    <source>
        <strain evidence="11 12">DSM 101688</strain>
    </source>
</reference>
<dbReference type="Pfam" id="PF00672">
    <property type="entry name" value="HAMP"/>
    <property type="match status" value="1"/>
</dbReference>
<dbReference type="PROSITE" id="PS50111">
    <property type="entry name" value="CHEMOTAXIS_TRANSDUC_2"/>
    <property type="match status" value="1"/>
</dbReference>
<dbReference type="InterPro" id="IPR003660">
    <property type="entry name" value="HAMP_dom"/>
</dbReference>
<evidence type="ECO:0000259" key="10">
    <source>
        <dbReference type="PROSITE" id="PS50885"/>
    </source>
</evidence>
<keyword evidence="2" id="KW-0997">Cell inner membrane</keyword>
<evidence type="ECO:0000256" key="5">
    <source>
        <dbReference type="PROSITE-ProRule" id="PRU00284"/>
    </source>
</evidence>
<evidence type="ECO:0000256" key="7">
    <source>
        <dbReference type="SAM" id="Phobius"/>
    </source>
</evidence>
<gene>
    <name evidence="11" type="ORF">EDD55_110146</name>
</gene>
<dbReference type="GO" id="GO:0007165">
    <property type="term" value="P:signal transduction"/>
    <property type="evidence" value="ECO:0007669"/>
    <property type="project" value="UniProtKB-KW"/>
</dbReference>
<dbReference type="PANTHER" id="PTHR32089">
    <property type="entry name" value="METHYL-ACCEPTING CHEMOTAXIS PROTEIN MCPB"/>
    <property type="match status" value="1"/>
</dbReference>
<evidence type="ECO:0000259" key="9">
    <source>
        <dbReference type="PROSITE" id="PS50192"/>
    </source>
</evidence>
<dbReference type="SMART" id="SM00304">
    <property type="entry name" value="HAMP"/>
    <property type="match status" value="1"/>
</dbReference>
<feature type="domain" description="HAMP" evidence="10">
    <location>
        <begin position="56"/>
        <end position="109"/>
    </location>
</feature>
<keyword evidence="7" id="KW-0812">Transmembrane</keyword>
<proteinExistence type="inferred from homology"/>
<dbReference type="AlphaFoldDB" id="A0A4R3J491"/>
<dbReference type="RefSeq" id="WP_207893206.1">
    <property type="nucleotide sequence ID" value="NZ_CP119676.1"/>
</dbReference>
<feature type="domain" description="Methyl-accepting transducer" evidence="8">
    <location>
        <begin position="171"/>
        <end position="414"/>
    </location>
</feature>
<dbReference type="Proteomes" id="UP000295304">
    <property type="component" value="Unassembled WGS sequence"/>
</dbReference>
<evidence type="ECO:0000256" key="2">
    <source>
        <dbReference type="ARBA" id="ARBA00022519"/>
    </source>
</evidence>
<keyword evidence="12" id="KW-1185">Reference proteome</keyword>
<organism evidence="11 12">
    <name type="scientific">Varunaivibrio sulfuroxidans</name>
    <dbReference type="NCBI Taxonomy" id="1773489"/>
    <lineage>
        <taxon>Bacteria</taxon>
        <taxon>Pseudomonadati</taxon>
        <taxon>Pseudomonadota</taxon>
        <taxon>Alphaproteobacteria</taxon>
        <taxon>Rhodospirillales</taxon>
        <taxon>Magnetovibrionaceae</taxon>
        <taxon>Varunaivibrio</taxon>
    </lineage>
</organism>
<dbReference type="InterPro" id="IPR000727">
    <property type="entry name" value="T_SNARE_dom"/>
</dbReference>
<name>A0A4R3J491_9PROT</name>
<dbReference type="Gene3D" id="6.10.340.10">
    <property type="match status" value="1"/>
</dbReference>
<evidence type="ECO:0000313" key="11">
    <source>
        <dbReference type="EMBL" id="TCS60669.1"/>
    </source>
</evidence>
<dbReference type="EMBL" id="SLZW01000010">
    <property type="protein sequence ID" value="TCS60669.1"/>
    <property type="molecule type" value="Genomic_DNA"/>
</dbReference>
<accession>A0A4R3J491</accession>
<dbReference type="SMART" id="SM00283">
    <property type="entry name" value="MA"/>
    <property type="match status" value="1"/>
</dbReference>
<comment type="subcellular location">
    <subcellularLocation>
        <location evidence="1">Cell inner membrane</location>
        <topology evidence="1">Multi-pass membrane protein</topology>
    </subcellularLocation>
</comment>
<evidence type="ECO:0000313" key="12">
    <source>
        <dbReference type="Proteomes" id="UP000295304"/>
    </source>
</evidence>
<dbReference type="CDD" id="cd06225">
    <property type="entry name" value="HAMP"/>
    <property type="match status" value="1"/>
</dbReference>
<feature type="transmembrane region" description="Helical" evidence="7">
    <location>
        <begin position="12"/>
        <end position="29"/>
    </location>
</feature>
<evidence type="ECO:0000256" key="3">
    <source>
        <dbReference type="ARBA" id="ARBA00023224"/>
    </source>
</evidence>
<dbReference type="GO" id="GO:0005886">
    <property type="term" value="C:plasma membrane"/>
    <property type="evidence" value="ECO:0007669"/>
    <property type="project" value="UniProtKB-SubCell"/>
</dbReference>
<keyword evidence="7" id="KW-0472">Membrane</keyword>